<dbReference type="AlphaFoldDB" id="A0AA40CJ39"/>
<evidence type="ECO:0000313" key="2">
    <source>
        <dbReference type="Proteomes" id="UP001174936"/>
    </source>
</evidence>
<sequence>MKGLKLNQSDLALSQKDALSPGEHNLLARTATLECAEVPSLQECAGHLKLLELFVELREGVEQWARNNSMEPDATWRVFVQLAVVRFIHWFRTALRSAIDMESCAPPLDVLMAWHSFMLNPRDYSEFCKAARGDRAGLHGISWEQVVRRSCYYLLVLEEYNADVAKHDLTDLDSSTCKTRQSDVKAAESLTLHSDMLQFLRSATPADQHNIIKCLEEHHDAGAYSPKVQVLLRGYHDMCATDFSCKGFPNPMRVAEGDPGSARSYIKLWQSSKEEP</sequence>
<evidence type="ECO:0000313" key="1">
    <source>
        <dbReference type="EMBL" id="KAK0639398.1"/>
    </source>
</evidence>
<protein>
    <submittedName>
        <fullName evidence="1">Uncharacterized protein</fullName>
    </submittedName>
</protein>
<dbReference type="EMBL" id="JAULSV010000007">
    <property type="protein sequence ID" value="KAK0639398.1"/>
    <property type="molecule type" value="Genomic_DNA"/>
</dbReference>
<keyword evidence="2" id="KW-1185">Reference proteome</keyword>
<accession>A0AA40CJ39</accession>
<proteinExistence type="predicted"/>
<dbReference type="Proteomes" id="UP001174936">
    <property type="component" value="Unassembled WGS sequence"/>
</dbReference>
<reference evidence="1" key="1">
    <citation type="submission" date="2023-06" db="EMBL/GenBank/DDBJ databases">
        <title>Genome-scale phylogeny and comparative genomics of the fungal order Sordariales.</title>
        <authorList>
            <consortium name="Lawrence Berkeley National Laboratory"/>
            <person name="Hensen N."/>
            <person name="Bonometti L."/>
            <person name="Westerberg I."/>
            <person name="Brannstrom I.O."/>
            <person name="Guillou S."/>
            <person name="Cros-Aarteil S."/>
            <person name="Calhoun S."/>
            <person name="Haridas S."/>
            <person name="Kuo A."/>
            <person name="Mondo S."/>
            <person name="Pangilinan J."/>
            <person name="Riley R."/>
            <person name="Labutti K."/>
            <person name="Andreopoulos B."/>
            <person name="Lipzen A."/>
            <person name="Chen C."/>
            <person name="Yanf M."/>
            <person name="Daum C."/>
            <person name="Ng V."/>
            <person name="Clum A."/>
            <person name="Steindorff A."/>
            <person name="Ohm R."/>
            <person name="Martin F."/>
            <person name="Silar P."/>
            <person name="Natvig D."/>
            <person name="Lalanne C."/>
            <person name="Gautier V."/>
            <person name="Ament-Velasquez S.L."/>
            <person name="Kruys A."/>
            <person name="Hutchinson M.I."/>
            <person name="Powell A.J."/>
            <person name="Barry K."/>
            <person name="Miller A.N."/>
            <person name="Grigoriev I.V."/>
            <person name="Debuchy R."/>
            <person name="Gladieux P."/>
            <person name="Thoren M.H."/>
            <person name="Johannesson H."/>
        </authorList>
    </citation>
    <scope>NUCLEOTIDE SEQUENCE</scope>
    <source>
        <strain evidence="1">SMH2532-1</strain>
    </source>
</reference>
<gene>
    <name evidence="1" type="ORF">B0T16DRAFT_497502</name>
</gene>
<comment type="caution">
    <text evidence="1">The sequence shown here is derived from an EMBL/GenBank/DDBJ whole genome shotgun (WGS) entry which is preliminary data.</text>
</comment>
<organism evidence="1 2">
    <name type="scientific">Cercophora newfieldiana</name>
    <dbReference type="NCBI Taxonomy" id="92897"/>
    <lineage>
        <taxon>Eukaryota</taxon>
        <taxon>Fungi</taxon>
        <taxon>Dikarya</taxon>
        <taxon>Ascomycota</taxon>
        <taxon>Pezizomycotina</taxon>
        <taxon>Sordariomycetes</taxon>
        <taxon>Sordariomycetidae</taxon>
        <taxon>Sordariales</taxon>
        <taxon>Lasiosphaeriaceae</taxon>
        <taxon>Cercophora</taxon>
    </lineage>
</organism>
<name>A0AA40CJ39_9PEZI</name>